<dbReference type="PANTHER" id="PTHR13847">
    <property type="entry name" value="SARCOSINE DEHYDROGENASE-RELATED"/>
    <property type="match status" value="1"/>
</dbReference>
<sequence>MKKKIIVVGGGIAGASAAYYLAKANHEVTIIDRSDNGQATDAAAGIVCPWLSQRRNKAWYQLVKAGARIYPSLVDALAKDGEGDIGYDQVGALHLHKDEQKLIAMKERAEKRKIDAPEIGHIEILDPEQTKRKFKLLDNNYSSVYVSGAARVNGQKLRDALLNGAQKHGAVFINGSAELNVAGHKVIGAIVDNQKLPADSVIAATGAWMPELLKPLGIKFQVEAQRAQILHVAHPYEETATWPVVKPPNNQYMLSFPDNRIVLGATHEHNVGFDPRITAGGLHEILSKAMEYAPGISDSTIVEARVGFRPVTPNFLPVIGPIPKFKGLYLTNGLGSTGLTMGPYIGSQLAKMATDQEHEIDLDNYDINGAIY</sequence>
<keyword evidence="4" id="KW-0560">Oxidoreductase</keyword>
<comment type="caution">
    <text evidence="6">The sequence shown here is derived from an EMBL/GenBank/DDBJ whole genome shotgun (WGS) entry which is preliminary data.</text>
</comment>
<dbReference type="Gene3D" id="3.50.50.60">
    <property type="entry name" value="FAD/NAD(P)-binding domain"/>
    <property type="match status" value="1"/>
</dbReference>
<dbReference type="SUPFAM" id="SSF51905">
    <property type="entry name" value="FAD/NAD(P)-binding domain"/>
    <property type="match status" value="1"/>
</dbReference>
<keyword evidence="7" id="KW-1185">Reference proteome</keyword>
<evidence type="ECO:0000256" key="4">
    <source>
        <dbReference type="ARBA" id="ARBA00023002"/>
    </source>
</evidence>
<organism evidence="6 7">
    <name type="scientific">Virgibacillus kapii</name>
    <dbReference type="NCBI Taxonomy" id="1638645"/>
    <lineage>
        <taxon>Bacteria</taxon>
        <taxon>Bacillati</taxon>
        <taxon>Bacillota</taxon>
        <taxon>Bacilli</taxon>
        <taxon>Bacillales</taxon>
        <taxon>Bacillaceae</taxon>
        <taxon>Virgibacillus</taxon>
    </lineage>
</organism>
<evidence type="ECO:0000256" key="3">
    <source>
        <dbReference type="ARBA" id="ARBA00022630"/>
    </source>
</evidence>
<reference evidence="7" key="1">
    <citation type="journal article" date="2019" name="Int. J. Syst. Evol. Microbiol.">
        <title>The Global Catalogue of Microorganisms (GCM) 10K type strain sequencing project: providing services to taxonomists for standard genome sequencing and annotation.</title>
        <authorList>
            <consortium name="The Broad Institute Genomics Platform"/>
            <consortium name="The Broad Institute Genome Sequencing Center for Infectious Disease"/>
            <person name="Wu L."/>
            <person name="Ma J."/>
        </authorList>
    </citation>
    <scope>NUCLEOTIDE SEQUENCE [LARGE SCALE GENOMIC DNA]</scope>
    <source>
        <strain evidence="7">JCM 30071</strain>
    </source>
</reference>
<dbReference type="EMBL" id="BMPN01000006">
    <property type="protein sequence ID" value="GGJ70955.1"/>
    <property type="molecule type" value="Genomic_DNA"/>
</dbReference>
<dbReference type="InterPro" id="IPR006076">
    <property type="entry name" value="FAD-dep_OxRdtase"/>
</dbReference>
<accession>A0ABQ2DW08</accession>
<dbReference type="InterPro" id="IPR036188">
    <property type="entry name" value="FAD/NAD-bd_sf"/>
</dbReference>
<dbReference type="Gene3D" id="3.30.9.10">
    <property type="entry name" value="D-Amino Acid Oxidase, subunit A, domain 2"/>
    <property type="match status" value="1"/>
</dbReference>
<dbReference type="PANTHER" id="PTHR13847:SF286">
    <property type="entry name" value="D-AMINO ACID DEHYDROGENASE"/>
    <property type="match status" value="1"/>
</dbReference>
<dbReference type="Pfam" id="PF01266">
    <property type="entry name" value="DAO"/>
    <property type="match status" value="1"/>
</dbReference>
<evidence type="ECO:0000313" key="7">
    <source>
        <dbReference type="Proteomes" id="UP000634435"/>
    </source>
</evidence>
<dbReference type="SUPFAM" id="SSF54373">
    <property type="entry name" value="FAD-linked reductases, C-terminal domain"/>
    <property type="match status" value="1"/>
</dbReference>
<dbReference type="Proteomes" id="UP000634435">
    <property type="component" value="Unassembled WGS sequence"/>
</dbReference>
<evidence type="ECO:0000259" key="5">
    <source>
        <dbReference type="Pfam" id="PF01266"/>
    </source>
</evidence>
<evidence type="ECO:0000256" key="2">
    <source>
        <dbReference type="ARBA" id="ARBA00009410"/>
    </source>
</evidence>
<evidence type="ECO:0000313" key="6">
    <source>
        <dbReference type="EMBL" id="GGJ70955.1"/>
    </source>
</evidence>
<keyword evidence="3" id="KW-0285">Flavoprotein</keyword>
<dbReference type="RefSeq" id="WP_021291993.1">
    <property type="nucleotide sequence ID" value="NZ_BMPN01000006.1"/>
</dbReference>
<comment type="cofactor">
    <cofactor evidence="1">
        <name>FAD</name>
        <dbReference type="ChEBI" id="CHEBI:57692"/>
    </cofactor>
</comment>
<protein>
    <submittedName>
        <fullName evidence="6">Oxidoreductase</fullName>
    </submittedName>
</protein>
<proteinExistence type="inferred from homology"/>
<name>A0ABQ2DW08_9BACI</name>
<gene>
    <name evidence="6" type="ORF">GCM10007111_35700</name>
</gene>
<comment type="similarity">
    <text evidence="2">Belongs to the DadA oxidoreductase family.</text>
</comment>
<feature type="domain" description="FAD dependent oxidoreductase" evidence="5">
    <location>
        <begin position="4"/>
        <end position="351"/>
    </location>
</feature>
<evidence type="ECO:0000256" key="1">
    <source>
        <dbReference type="ARBA" id="ARBA00001974"/>
    </source>
</evidence>